<evidence type="ECO:0000313" key="3">
    <source>
        <dbReference type="Proteomes" id="UP001597383"/>
    </source>
</evidence>
<evidence type="ECO:0008006" key="4">
    <source>
        <dbReference type="Google" id="ProtNLM"/>
    </source>
</evidence>
<dbReference type="InterPro" id="IPR011856">
    <property type="entry name" value="tRNA_endonuc-like_dom_sf"/>
</dbReference>
<keyword evidence="3" id="KW-1185">Reference proteome</keyword>
<reference evidence="3" key="1">
    <citation type="journal article" date="2019" name="Int. J. Syst. Evol. Microbiol.">
        <title>The Global Catalogue of Microorganisms (GCM) 10K type strain sequencing project: providing services to taxonomists for standard genome sequencing and annotation.</title>
        <authorList>
            <consortium name="The Broad Institute Genomics Platform"/>
            <consortium name="The Broad Institute Genome Sequencing Center for Infectious Disease"/>
            <person name="Wu L."/>
            <person name="Ma J."/>
        </authorList>
    </citation>
    <scope>NUCLEOTIDE SEQUENCE [LARGE SCALE GENOMIC DNA]</scope>
    <source>
        <strain evidence="3">R28</strain>
    </source>
</reference>
<accession>A0ABW4VYI0</accession>
<comment type="caution">
    <text evidence="2">The sequence shown here is derived from an EMBL/GenBank/DDBJ whole genome shotgun (WGS) entry which is preliminary data.</text>
</comment>
<dbReference type="SUPFAM" id="SSF52980">
    <property type="entry name" value="Restriction endonuclease-like"/>
    <property type="match status" value="1"/>
</dbReference>
<organism evidence="2 3">
    <name type="scientific">Ornithinibacillus salinisoli</name>
    <dbReference type="NCBI Taxonomy" id="1848459"/>
    <lineage>
        <taxon>Bacteria</taxon>
        <taxon>Bacillati</taxon>
        <taxon>Bacillota</taxon>
        <taxon>Bacilli</taxon>
        <taxon>Bacillales</taxon>
        <taxon>Bacillaceae</taxon>
        <taxon>Ornithinibacillus</taxon>
    </lineage>
</organism>
<dbReference type="Gene3D" id="3.40.1350.10">
    <property type="match status" value="1"/>
</dbReference>
<evidence type="ECO:0000256" key="1">
    <source>
        <dbReference type="SAM" id="MobiDB-lite"/>
    </source>
</evidence>
<sequence length="80" mass="9635">MAKRKRDTTFEKNEKWLKEGRGQGEGENYKPWLKIQDVPSEGTAPRHKGWKAKRIYHLMSELELHYLYELEWSDMVLDIN</sequence>
<dbReference type="RefSeq" id="WP_377555089.1">
    <property type="nucleotide sequence ID" value="NZ_JBHUHQ010000006.1"/>
</dbReference>
<protein>
    <recommendedName>
        <fullName evidence="4">Transposase</fullName>
    </recommendedName>
</protein>
<proteinExistence type="predicted"/>
<dbReference type="EMBL" id="JBHUHQ010000006">
    <property type="protein sequence ID" value="MFD2043362.1"/>
    <property type="molecule type" value="Genomic_DNA"/>
</dbReference>
<dbReference type="InterPro" id="IPR011335">
    <property type="entry name" value="Restrct_endonuc-II-like"/>
</dbReference>
<evidence type="ECO:0000313" key="2">
    <source>
        <dbReference type="EMBL" id="MFD2043362.1"/>
    </source>
</evidence>
<feature type="compositionally biased region" description="Basic and acidic residues" evidence="1">
    <location>
        <begin position="7"/>
        <end position="28"/>
    </location>
</feature>
<gene>
    <name evidence="2" type="ORF">ACFSJF_03575</name>
</gene>
<name>A0ABW4VYI0_9BACI</name>
<dbReference type="Proteomes" id="UP001597383">
    <property type="component" value="Unassembled WGS sequence"/>
</dbReference>
<feature type="region of interest" description="Disordered" evidence="1">
    <location>
        <begin position="1"/>
        <end position="30"/>
    </location>
</feature>